<gene>
    <name evidence="3" type="primary">ispD</name>
    <name evidence="4" type="ORF">GCM10023173_05290</name>
</gene>
<dbReference type="InterPro" id="IPR050088">
    <property type="entry name" value="IspD/TarI_cytidylyltransf_bact"/>
</dbReference>
<keyword evidence="1 3" id="KW-0808">Transferase</keyword>
<evidence type="ECO:0000313" key="4">
    <source>
        <dbReference type="EMBL" id="GAA4511927.1"/>
    </source>
</evidence>
<keyword evidence="5" id="KW-1185">Reference proteome</keyword>
<evidence type="ECO:0000256" key="3">
    <source>
        <dbReference type="HAMAP-Rule" id="MF_00108"/>
    </source>
</evidence>
<reference evidence="5" key="1">
    <citation type="journal article" date="2019" name="Int. J. Syst. Evol. Microbiol.">
        <title>The Global Catalogue of Microorganisms (GCM) 10K type strain sequencing project: providing services to taxonomists for standard genome sequencing and annotation.</title>
        <authorList>
            <consortium name="The Broad Institute Genomics Platform"/>
            <consortium name="The Broad Institute Genome Sequencing Center for Infectious Disease"/>
            <person name="Wu L."/>
            <person name="Ma J."/>
        </authorList>
    </citation>
    <scope>NUCLEOTIDE SEQUENCE [LARGE SCALE GENOMIC DNA]</scope>
    <source>
        <strain evidence="5">JCM 17858</strain>
    </source>
</reference>
<dbReference type="GO" id="GO:0016779">
    <property type="term" value="F:nucleotidyltransferase activity"/>
    <property type="evidence" value="ECO:0007669"/>
    <property type="project" value="UniProtKB-KW"/>
</dbReference>
<dbReference type="SUPFAM" id="SSF53448">
    <property type="entry name" value="Nucleotide-diphospho-sugar transferases"/>
    <property type="match status" value="1"/>
</dbReference>
<dbReference type="EMBL" id="BAABGR010000006">
    <property type="protein sequence ID" value="GAA4511927.1"/>
    <property type="molecule type" value="Genomic_DNA"/>
</dbReference>
<feature type="site" description="Transition state stabilizer" evidence="3">
    <location>
        <position position="23"/>
    </location>
</feature>
<dbReference type="CDD" id="cd02516">
    <property type="entry name" value="CDP-ME_synthetase"/>
    <property type="match status" value="1"/>
</dbReference>
<dbReference type="PANTHER" id="PTHR32125:SF4">
    <property type="entry name" value="2-C-METHYL-D-ERYTHRITOL 4-PHOSPHATE CYTIDYLYLTRANSFERASE, CHLOROPLASTIC"/>
    <property type="match status" value="1"/>
</dbReference>
<evidence type="ECO:0000313" key="5">
    <source>
        <dbReference type="Proteomes" id="UP001500394"/>
    </source>
</evidence>
<protein>
    <recommendedName>
        <fullName evidence="3">2-C-methyl-D-erythritol 4-phosphate cytidylyltransferase</fullName>
        <ecNumber evidence="3">2.7.7.60</ecNumber>
    </recommendedName>
    <alternativeName>
        <fullName evidence="3">4-diphosphocytidyl-2C-methyl-D-erythritol synthase</fullName>
    </alternativeName>
    <alternativeName>
        <fullName evidence="3">MEP cytidylyltransferase</fullName>
        <shortName evidence="3">MCT</shortName>
    </alternativeName>
</protein>
<dbReference type="InterPro" id="IPR029044">
    <property type="entry name" value="Nucleotide-diphossugar_trans"/>
</dbReference>
<dbReference type="HAMAP" id="MF_00108">
    <property type="entry name" value="IspD"/>
    <property type="match status" value="1"/>
</dbReference>
<organism evidence="4 5">
    <name type="scientific">Sphingobacterium thermophilum</name>
    <dbReference type="NCBI Taxonomy" id="768534"/>
    <lineage>
        <taxon>Bacteria</taxon>
        <taxon>Pseudomonadati</taxon>
        <taxon>Bacteroidota</taxon>
        <taxon>Sphingobacteriia</taxon>
        <taxon>Sphingobacteriales</taxon>
        <taxon>Sphingobacteriaceae</taxon>
        <taxon>Sphingobacterium</taxon>
    </lineage>
</organism>
<keyword evidence="2 3" id="KW-0548">Nucleotidyltransferase</keyword>
<dbReference type="EC" id="2.7.7.60" evidence="3"/>
<feature type="site" description="Transition state stabilizer" evidence="3">
    <location>
        <position position="16"/>
    </location>
</feature>
<proteinExistence type="inferred from homology"/>
<dbReference type="InterPro" id="IPR034683">
    <property type="entry name" value="IspD/TarI"/>
</dbReference>
<comment type="caution">
    <text evidence="4">The sequence shown here is derived from an EMBL/GenBank/DDBJ whole genome shotgun (WGS) entry which is preliminary data.</text>
</comment>
<keyword evidence="3" id="KW-0414">Isoprene biosynthesis</keyword>
<comment type="function">
    <text evidence="3">Catalyzes the formation of 4-diphosphocytidyl-2-C-methyl-D-erythritol from CTP and 2-C-methyl-D-erythritol 4-phosphate (MEP).</text>
</comment>
<dbReference type="InterPro" id="IPR001228">
    <property type="entry name" value="IspD"/>
</dbReference>
<dbReference type="Gene3D" id="3.90.550.10">
    <property type="entry name" value="Spore Coat Polysaccharide Biosynthesis Protein SpsA, Chain A"/>
    <property type="match status" value="1"/>
</dbReference>
<comment type="pathway">
    <text evidence="3">Isoprenoid biosynthesis; isopentenyl diphosphate biosynthesis via DXP pathway; isopentenyl diphosphate from 1-deoxy-D-xylulose 5-phosphate: step 2/6.</text>
</comment>
<evidence type="ECO:0000256" key="1">
    <source>
        <dbReference type="ARBA" id="ARBA00022679"/>
    </source>
</evidence>
<feature type="site" description="Positions MEP for the nucleophilic attack" evidence="3">
    <location>
        <position position="213"/>
    </location>
</feature>
<evidence type="ECO:0000256" key="2">
    <source>
        <dbReference type="ARBA" id="ARBA00022695"/>
    </source>
</evidence>
<comment type="catalytic activity">
    <reaction evidence="3">
        <text>2-C-methyl-D-erythritol 4-phosphate + CTP + H(+) = 4-CDP-2-C-methyl-D-erythritol + diphosphate</text>
        <dbReference type="Rhea" id="RHEA:13429"/>
        <dbReference type="ChEBI" id="CHEBI:15378"/>
        <dbReference type="ChEBI" id="CHEBI:33019"/>
        <dbReference type="ChEBI" id="CHEBI:37563"/>
        <dbReference type="ChEBI" id="CHEBI:57823"/>
        <dbReference type="ChEBI" id="CHEBI:58262"/>
        <dbReference type="EC" id="2.7.7.60"/>
    </reaction>
</comment>
<dbReference type="RefSeq" id="WP_345064333.1">
    <property type="nucleotide sequence ID" value="NZ_BAABGR010000006.1"/>
</dbReference>
<dbReference type="Pfam" id="PF01128">
    <property type="entry name" value="IspD"/>
    <property type="match status" value="1"/>
</dbReference>
<comment type="similarity">
    <text evidence="3">Belongs to the IspD/TarI cytidylyltransferase family. IspD subfamily.</text>
</comment>
<dbReference type="PANTHER" id="PTHR32125">
    <property type="entry name" value="2-C-METHYL-D-ERYTHRITOL 4-PHOSPHATE CYTIDYLYLTRANSFERASE, CHLOROPLASTIC"/>
    <property type="match status" value="1"/>
</dbReference>
<accession>A0ABP8QWJ7</accession>
<feature type="site" description="Positions MEP for the nucleophilic attack" evidence="3">
    <location>
        <position position="159"/>
    </location>
</feature>
<sequence length="228" mass="25800">MNKRIVIIAAGGTGSRINADLPKQYMLLNDKPVLMHTIAAFVECSDLIVVALHSDMVQYWTELCLKYDFAVPHEMVIGGKTRFQSIRNAINFIEQRFPEVFYEEGNSIAVHDAARPLVDKELIEKSFELAEKGQCNVLATRSTNSIRLGGVADNKAVDRDTVWQIQTPQTFPAHLLLQAYRQPEEPLFTDDASVIEKIGYPIHLLESSPKNIKITYAEDFEIAKIYMK</sequence>
<name>A0ABP8QWJ7_9SPHI</name>
<dbReference type="Proteomes" id="UP001500394">
    <property type="component" value="Unassembled WGS sequence"/>
</dbReference>